<feature type="transmembrane region" description="Helical" evidence="1">
    <location>
        <begin position="129"/>
        <end position="156"/>
    </location>
</feature>
<gene>
    <name evidence="2" type="ORF">NFI95_06415</name>
</gene>
<dbReference type="RefSeq" id="WP_422863542.1">
    <property type="nucleotide sequence ID" value="NZ_JAMSKV010000004.1"/>
</dbReference>
<proteinExistence type="predicted"/>
<keyword evidence="1" id="KW-1133">Transmembrane helix</keyword>
<protein>
    <submittedName>
        <fullName evidence="2">Isoprenylcysteine carboxylmethyltransferase family protein</fullName>
    </submittedName>
</protein>
<evidence type="ECO:0000313" key="3">
    <source>
        <dbReference type="Proteomes" id="UP001524587"/>
    </source>
</evidence>
<evidence type="ECO:0000256" key="1">
    <source>
        <dbReference type="SAM" id="Phobius"/>
    </source>
</evidence>
<dbReference type="EMBL" id="JAMSKV010000004">
    <property type="protein sequence ID" value="MCQ8278079.1"/>
    <property type="molecule type" value="Genomic_DNA"/>
</dbReference>
<feature type="transmembrane region" description="Helical" evidence="1">
    <location>
        <begin position="74"/>
        <end position="92"/>
    </location>
</feature>
<organism evidence="2 3">
    <name type="scientific">Endosaccharibacter trunci</name>
    <dbReference type="NCBI Taxonomy" id="2812733"/>
    <lineage>
        <taxon>Bacteria</taxon>
        <taxon>Pseudomonadati</taxon>
        <taxon>Pseudomonadota</taxon>
        <taxon>Alphaproteobacteria</taxon>
        <taxon>Acetobacterales</taxon>
        <taxon>Acetobacteraceae</taxon>
        <taxon>Endosaccharibacter</taxon>
    </lineage>
</organism>
<keyword evidence="1" id="KW-0472">Membrane</keyword>
<name>A0ABT1W5D8_9PROT</name>
<accession>A0ABT1W5D8</accession>
<reference evidence="2 3" key="1">
    <citation type="submission" date="2022-06" db="EMBL/GenBank/DDBJ databases">
        <title>Endosaccharibacter gen. nov., sp. nov., endophytic bacteria isolated from sugarcane.</title>
        <authorList>
            <person name="Pitiwittayakul N."/>
            <person name="Yukphan P."/>
            <person name="Charoenyingcharoen P."/>
            <person name="Tanasupawat S."/>
        </authorList>
    </citation>
    <scope>NUCLEOTIDE SEQUENCE [LARGE SCALE GENOMIC DNA]</scope>
    <source>
        <strain evidence="2 3">KSS8</strain>
    </source>
</reference>
<dbReference type="Gene3D" id="1.20.120.1630">
    <property type="match status" value="1"/>
</dbReference>
<feature type="transmembrane region" description="Helical" evidence="1">
    <location>
        <begin position="6"/>
        <end position="30"/>
    </location>
</feature>
<dbReference type="Proteomes" id="UP001524587">
    <property type="component" value="Unassembled WGS sequence"/>
</dbReference>
<keyword evidence="1" id="KW-0812">Transmembrane</keyword>
<feature type="transmembrane region" description="Helical" evidence="1">
    <location>
        <begin position="42"/>
        <end position="62"/>
    </location>
</feature>
<comment type="caution">
    <text evidence="2">The sequence shown here is derived from an EMBL/GenBank/DDBJ whole genome shotgun (WGS) entry which is preliminary data.</text>
</comment>
<sequence length="198" mass="22538">MTGWIPTQWFICWGLATLSAVVFLPFGWAVKGHFVRKAGLPGGMKLLTAVSLASYGWMFLNLGQRDAPPRVGEMIATFLLMLTSASLFWWAIAATREKRLHLAHSGYGSDYVQFVGPYRWIRHPFYTSYIVFWVGTGLLGGYRQWLPVIIIIVWYICLARSEEKQFAASPLSADYEAYRRRTGMVLPRLGAFRRSSQC</sequence>
<keyword evidence="3" id="KW-1185">Reference proteome</keyword>
<evidence type="ECO:0000313" key="2">
    <source>
        <dbReference type="EMBL" id="MCQ8278079.1"/>
    </source>
</evidence>